<organism evidence="3 4">
    <name type="scientific">Acinetobacter dispersus</name>
    <dbReference type="NCBI Taxonomy" id="70348"/>
    <lineage>
        <taxon>Bacteria</taxon>
        <taxon>Pseudomonadati</taxon>
        <taxon>Pseudomonadota</taxon>
        <taxon>Gammaproteobacteria</taxon>
        <taxon>Moraxellales</taxon>
        <taxon>Moraxellaceae</taxon>
        <taxon>Acinetobacter</taxon>
    </lineage>
</organism>
<protein>
    <submittedName>
        <fullName evidence="3">Uncharacterized protein</fullName>
    </submittedName>
</protein>
<name>N9LCS1_9GAMM</name>
<dbReference type="PROSITE" id="PS51257">
    <property type="entry name" value="PROKAR_LIPOPROTEIN"/>
    <property type="match status" value="1"/>
</dbReference>
<feature type="compositionally biased region" description="Polar residues" evidence="1">
    <location>
        <begin position="32"/>
        <end position="45"/>
    </location>
</feature>
<feature type="signal peptide" evidence="2">
    <location>
        <begin position="1"/>
        <end position="19"/>
    </location>
</feature>
<dbReference type="EMBL" id="APRL01000010">
    <property type="protein sequence ID" value="ENW94048.1"/>
    <property type="molecule type" value="Genomic_DNA"/>
</dbReference>
<feature type="chain" id="PRO_5004146721" evidence="2">
    <location>
        <begin position="20"/>
        <end position="410"/>
    </location>
</feature>
<evidence type="ECO:0000313" key="3">
    <source>
        <dbReference type="EMBL" id="ENW94048.1"/>
    </source>
</evidence>
<accession>N9LCS1</accession>
<keyword evidence="2" id="KW-0732">Signal</keyword>
<gene>
    <name evidence="3" type="ORF">F904_00960</name>
</gene>
<evidence type="ECO:0000256" key="2">
    <source>
        <dbReference type="SAM" id="SignalP"/>
    </source>
</evidence>
<dbReference type="AlphaFoldDB" id="N9LCS1"/>
<comment type="caution">
    <text evidence="3">The sequence shown here is derived from an EMBL/GenBank/DDBJ whole genome shotgun (WGS) entry which is preliminary data.</text>
</comment>
<feature type="region of interest" description="Disordered" evidence="1">
    <location>
        <begin position="27"/>
        <end position="47"/>
    </location>
</feature>
<dbReference type="HOGENOM" id="CLU_670192_0_0_6"/>
<evidence type="ECO:0000256" key="1">
    <source>
        <dbReference type="SAM" id="MobiDB-lite"/>
    </source>
</evidence>
<dbReference type="Proteomes" id="UP000013261">
    <property type="component" value="Unassembled WGS sequence"/>
</dbReference>
<dbReference type="RefSeq" id="WP_005185629.1">
    <property type="nucleotide sequence ID" value="NZ_JAHPPR010000002.1"/>
</dbReference>
<proteinExistence type="predicted"/>
<dbReference type="eggNOG" id="ENOG5031SAT">
    <property type="taxonomic scope" value="Bacteria"/>
</dbReference>
<dbReference type="PATRIC" id="fig|1217703.3.peg.926"/>
<sequence length="410" mass="44529">MVYKQLSLSVLFISIISLVGCGGGGSGDSSGEQKTSQAPNPNEIPTVTSSSVISYTTSIDQNLSIFNEKNTGSTYQLSPATTTTKSVIEPSYSVRSYDGVGISFLYKFDANKILIVDYDRLANKVIHARLDTTDSTLSCRKDKWSPLGCNGIDVIYDDRTGDSTISFNKQQFENYYYQENPTSSSGSEKVEYKVMVDGTVKGSITSKPLVFSDFEKTHTGEITVNGKKLDIYRAFMRDKQLFIQFKNGESLYLLTGKSSGLISGYDTAEGSFSTSAMGTLKTLANDRVNVKLDNIYFSSSTGSKLVSGDITLIDSSAKVDIQNIGKIDTKYVYAYELSNKEMTYFITSTSGSGRIVVQGQSPVSIDINGYSCSLSNCKNVAISKDGTYIKLNGTLLSGVSVTGSIRTNIH</sequence>
<keyword evidence="4" id="KW-1185">Reference proteome</keyword>
<reference evidence="3 4" key="1">
    <citation type="submission" date="2013-02" db="EMBL/GenBank/DDBJ databases">
        <title>The Genome Sequence of Acinetobacter sp. ANC 4105.</title>
        <authorList>
            <consortium name="The Broad Institute Genome Sequencing Platform"/>
            <consortium name="The Broad Institute Genome Sequencing Center for Infectious Disease"/>
            <person name="Cerqueira G."/>
            <person name="Feldgarden M."/>
            <person name="Courvalin P."/>
            <person name="Perichon B."/>
            <person name="Grillot-Courvalin C."/>
            <person name="Clermont D."/>
            <person name="Rocha E."/>
            <person name="Yoon E.-J."/>
            <person name="Nemec A."/>
            <person name="Walker B."/>
            <person name="Young S.K."/>
            <person name="Zeng Q."/>
            <person name="Gargeya S."/>
            <person name="Fitzgerald M."/>
            <person name="Haas B."/>
            <person name="Abouelleil A."/>
            <person name="Alvarado L."/>
            <person name="Arachchi H.M."/>
            <person name="Berlin A.M."/>
            <person name="Chapman S.B."/>
            <person name="Dewar J."/>
            <person name="Goldberg J."/>
            <person name="Griggs A."/>
            <person name="Gujja S."/>
            <person name="Hansen M."/>
            <person name="Howarth C."/>
            <person name="Imamovic A."/>
            <person name="Larimer J."/>
            <person name="McCowan C."/>
            <person name="Murphy C."/>
            <person name="Neiman D."/>
            <person name="Pearson M."/>
            <person name="Priest M."/>
            <person name="Roberts A."/>
            <person name="Saif S."/>
            <person name="Shea T."/>
            <person name="Sisk P."/>
            <person name="Sykes S."/>
            <person name="Wortman J."/>
            <person name="Nusbaum C."/>
            <person name="Birren B."/>
        </authorList>
    </citation>
    <scope>NUCLEOTIDE SEQUENCE [LARGE SCALE GENOMIC DNA]</scope>
    <source>
        <strain evidence="3 4">ANC 4105</strain>
    </source>
</reference>
<evidence type="ECO:0000313" key="4">
    <source>
        <dbReference type="Proteomes" id="UP000013261"/>
    </source>
</evidence>